<protein>
    <recommendedName>
        <fullName evidence="4">PH domain-containing protein</fullName>
    </recommendedName>
</protein>
<organism evidence="2 3">
    <name type="scientific">Luteolibacter algae</name>
    <dbReference type="NCBI Taxonomy" id="454151"/>
    <lineage>
        <taxon>Bacteria</taxon>
        <taxon>Pseudomonadati</taxon>
        <taxon>Verrucomicrobiota</taxon>
        <taxon>Verrucomicrobiia</taxon>
        <taxon>Verrucomicrobiales</taxon>
        <taxon>Verrucomicrobiaceae</taxon>
        <taxon>Luteolibacter</taxon>
    </lineage>
</organism>
<evidence type="ECO:0008006" key="4">
    <source>
        <dbReference type="Google" id="ProtNLM"/>
    </source>
</evidence>
<keyword evidence="1" id="KW-1133">Transmembrane helix</keyword>
<name>A0ABW5D8Z2_9BACT</name>
<keyword evidence="3" id="KW-1185">Reference proteome</keyword>
<evidence type="ECO:0000313" key="3">
    <source>
        <dbReference type="Proteomes" id="UP001597375"/>
    </source>
</evidence>
<keyword evidence="1" id="KW-0472">Membrane</keyword>
<comment type="caution">
    <text evidence="2">The sequence shown here is derived from an EMBL/GenBank/DDBJ whole genome shotgun (WGS) entry which is preliminary data.</text>
</comment>
<reference evidence="3" key="1">
    <citation type="journal article" date="2019" name="Int. J. Syst. Evol. Microbiol.">
        <title>The Global Catalogue of Microorganisms (GCM) 10K type strain sequencing project: providing services to taxonomists for standard genome sequencing and annotation.</title>
        <authorList>
            <consortium name="The Broad Institute Genomics Platform"/>
            <consortium name="The Broad Institute Genome Sequencing Center for Infectious Disease"/>
            <person name="Wu L."/>
            <person name="Ma J."/>
        </authorList>
    </citation>
    <scope>NUCLEOTIDE SEQUENCE [LARGE SCALE GENOMIC DNA]</scope>
    <source>
        <strain evidence="3">CGMCC 4.7106</strain>
    </source>
</reference>
<sequence>MVSEPQKELRFTRSGQAVHFCIFGALWVAGGVTLLATSIYREANPELPHPLWAIPCFMIAAGAFVLARHLAKHAYLILTPLGLEIFPFFRPAKNVQMLLWQEITDAEIDAAGRWITLHFNEQKTAGMHLSLRPIRSPLRELLGRALLGRVKQ</sequence>
<gene>
    <name evidence="2" type="ORF">ACFSSA_11490</name>
</gene>
<feature type="transmembrane region" description="Helical" evidence="1">
    <location>
        <begin position="52"/>
        <end position="71"/>
    </location>
</feature>
<evidence type="ECO:0000256" key="1">
    <source>
        <dbReference type="SAM" id="Phobius"/>
    </source>
</evidence>
<keyword evidence="1" id="KW-0812">Transmembrane</keyword>
<dbReference type="RefSeq" id="WP_386820585.1">
    <property type="nucleotide sequence ID" value="NZ_JBHUIT010000026.1"/>
</dbReference>
<evidence type="ECO:0000313" key="2">
    <source>
        <dbReference type="EMBL" id="MFD2257299.1"/>
    </source>
</evidence>
<proteinExistence type="predicted"/>
<dbReference type="EMBL" id="JBHUIT010000026">
    <property type="protein sequence ID" value="MFD2257299.1"/>
    <property type="molecule type" value="Genomic_DNA"/>
</dbReference>
<accession>A0ABW5D8Z2</accession>
<feature type="transmembrane region" description="Helical" evidence="1">
    <location>
        <begin position="20"/>
        <end position="40"/>
    </location>
</feature>
<dbReference type="Proteomes" id="UP001597375">
    <property type="component" value="Unassembled WGS sequence"/>
</dbReference>